<feature type="compositionally biased region" description="Basic and acidic residues" evidence="1">
    <location>
        <begin position="435"/>
        <end position="455"/>
    </location>
</feature>
<evidence type="ECO:0000256" key="1">
    <source>
        <dbReference type="SAM" id="MobiDB-lite"/>
    </source>
</evidence>
<dbReference type="AlphaFoldDB" id="A0A8B8CLR3"/>
<proteinExistence type="predicted"/>
<gene>
    <name evidence="3 4" type="primary">LOC111119867</name>
</gene>
<dbReference type="RefSeq" id="XP_022316133.1">
    <property type="nucleotide sequence ID" value="XM_022460425.1"/>
</dbReference>
<dbReference type="GeneID" id="111119867"/>
<accession>A0A8B8CLR3</accession>
<sequence length="469" mass="51983">MAMPMMQRQGQMFDMSQSEVFRPANGDLFARPGPVDEGYMASLETFRKRPSTQGSQGGYRFGQLSQNSFFTRHNPHPSRVRHIKGLLDVPICAVNDDGYFASPKYSLQFPPNAFNNKQMNKWKGQVPVNAINVNSRLHPINTVTGLQYFTGLNSYPFREKAVPRVGMVPVTEQWRDELQQLTKAIGFGTDEMAPPKPQAPGVPERPKTQYSETTGRIIPPPSRAMSRGKTGSRQGRDKYYGTLQHIAPEPDMETMVLQMLCQILQTEDINAVQAWLCSAGDREKTVVMDLIRSAVSSQSDYYQREVKPEYVEDANRTILPPINETGQIVGGGEKQDRLTFKDPIASLDPESADMKMFGTMQGLVLSEPGVPGEPNVTEMRQAETKVPSPPPKKADDGYQAKPPVTDAFRKQPSRPSTQAGRTGNGVKAPGGGAEGQKKSEATLRFTKSAEGKREPLTQVNPQQDNMNTF</sequence>
<dbReference type="InterPro" id="IPR037394">
    <property type="entry name" value="TBATA-like"/>
</dbReference>
<dbReference type="PANTHER" id="PTHR33772:SF1">
    <property type="entry name" value="PROTEIN TBATA"/>
    <property type="match status" value="1"/>
</dbReference>
<dbReference type="KEGG" id="cvn:111119867"/>
<evidence type="ECO:0000313" key="2">
    <source>
        <dbReference type="Proteomes" id="UP000694844"/>
    </source>
</evidence>
<evidence type="ECO:0000313" key="3">
    <source>
        <dbReference type="RefSeq" id="XP_022316133.1"/>
    </source>
</evidence>
<evidence type="ECO:0000313" key="4">
    <source>
        <dbReference type="RefSeq" id="XP_022316134.1"/>
    </source>
</evidence>
<dbReference type="PANTHER" id="PTHR33772">
    <property type="entry name" value="THYMUS, BRAIN AND TESTES-ASSOCIATED"/>
    <property type="match status" value="1"/>
</dbReference>
<reference evidence="3 4" key="1">
    <citation type="submission" date="2025-04" db="UniProtKB">
        <authorList>
            <consortium name="RefSeq"/>
        </authorList>
    </citation>
    <scope>IDENTIFICATION</scope>
    <source>
        <tissue evidence="3 4">Whole sample</tissue>
    </source>
</reference>
<dbReference type="OrthoDB" id="9982103at2759"/>
<organism evidence="2 4">
    <name type="scientific">Crassostrea virginica</name>
    <name type="common">Eastern oyster</name>
    <dbReference type="NCBI Taxonomy" id="6565"/>
    <lineage>
        <taxon>Eukaryota</taxon>
        <taxon>Metazoa</taxon>
        <taxon>Spiralia</taxon>
        <taxon>Lophotrochozoa</taxon>
        <taxon>Mollusca</taxon>
        <taxon>Bivalvia</taxon>
        <taxon>Autobranchia</taxon>
        <taxon>Pteriomorphia</taxon>
        <taxon>Ostreida</taxon>
        <taxon>Ostreoidea</taxon>
        <taxon>Ostreidae</taxon>
        <taxon>Crassostrea</taxon>
    </lineage>
</organism>
<dbReference type="Proteomes" id="UP000694844">
    <property type="component" value="Chromosome 2"/>
</dbReference>
<dbReference type="RefSeq" id="XP_022316134.1">
    <property type="nucleotide sequence ID" value="XM_022460426.1"/>
</dbReference>
<protein>
    <submittedName>
        <fullName evidence="3 4">Protein TBATA-like isoform X1</fullName>
    </submittedName>
</protein>
<feature type="region of interest" description="Disordered" evidence="1">
    <location>
        <begin position="364"/>
        <end position="469"/>
    </location>
</feature>
<feature type="region of interest" description="Disordered" evidence="1">
    <location>
        <begin position="188"/>
        <end position="236"/>
    </location>
</feature>
<name>A0A8B8CLR3_CRAVI</name>
<keyword evidence="2" id="KW-1185">Reference proteome</keyword>
<dbReference type="Pfam" id="PF15256">
    <property type="entry name" value="SPATIAL"/>
    <property type="match status" value="1"/>
</dbReference>
<feature type="compositionally biased region" description="Polar residues" evidence="1">
    <location>
        <begin position="457"/>
        <end position="469"/>
    </location>
</feature>